<gene>
    <name evidence="3" type="ORF">WHR41_03795</name>
</gene>
<dbReference type="GO" id="GO:0004767">
    <property type="term" value="F:sphingomyelin phosphodiesterase activity"/>
    <property type="evidence" value="ECO:0007669"/>
    <property type="project" value="InterPro"/>
</dbReference>
<dbReference type="EMBL" id="JAAQHG020000010">
    <property type="protein sequence ID" value="KAL1587572.1"/>
    <property type="molecule type" value="Genomic_DNA"/>
</dbReference>
<keyword evidence="1" id="KW-0732">Signal</keyword>
<dbReference type="GO" id="GO:0016791">
    <property type="term" value="F:phosphatase activity"/>
    <property type="evidence" value="ECO:0007669"/>
    <property type="project" value="InterPro"/>
</dbReference>
<dbReference type="Pfam" id="PF01419">
    <property type="entry name" value="Jacalin"/>
    <property type="match status" value="1"/>
</dbReference>
<organism evidence="3 4">
    <name type="scientific">Cladosporium halotolerans</name>
    <dbReference type="NCBI Taxonomy" id="1052096"/>
    <lineage>
        <taxon>Eukaryota</taxon>
        <taxon>Fungi</taxon>
        <taxon>Dikarya</taxon>
        <taxon>Ascomycota</taxon>
        <taxon>Pezizomycotina</taxon>
        <taxon>Dothideomycetes</taxon>
        <taxon>Dothideomycetidae</taxon>
        <taxon>Cladosporiales</taxon>
        <taxon>Cladosporiaceae</taxon>
        <taxon>Cladosporium</taxon>
    </lineage>
</organism>
<name>A0AB34KUU2_9PEZI</name>
<proteinExistence type="predicted"/>
<dbReference type="PANTHER" id="PTHR16320:SF1">
    <property type="entry name" value="SPHINGOMYELINASE DDB_G0288017"/>
    <property type="match status" value="1"/>
</dbReference>
<dbReference type="GO" id="GO:0046856">
    <property type="term" value="P:phosphatidylinositol dephosphorylation"/>
    <property type="evidence" value="ECO:0007669"/>
    <property type="project" value="InterPro"/>
</dbReference>
<dbReference type="InterPro" id="IPR036691">
    <property type="entry name" value="Endo/exonu/phosph_ase_sf"/>
</dbReference>
<dbReference type="InterPro" id="IPR000300">
    <property type="entry name" value="IPPc"/>
</dbReference>
<dbReference type="Gene3D" id="3.60.10.10">
    <property type="entry name" value="Endonuclease/exonuclease/phosphatase"/>
    <property type="match status" value="1"/>
</dbReference>
<keyword evidence="4" id="KW-1185">Reference proteome</keyword>
<dbReference type="Pfam" id="PF22669">
    <property type="entry name" value="Exo_endo_phos2"/>
    <property type="match status" value="1"/>
</dbReference>
<feature type="chain" id="PRO_5044279167" description="Jacalin-type lectin domain-containing protein" evidence="1">
    <location>
        <begin position="18"/>
        <end position="444"/>
    </location>
</feature>
<protein>
    <recommendedName>
        <fullName evidence="2">Jacalin-type lectin domain-containing protein</fullName>
    </recommendedName>
</protein>
<dbReference type="InterPro" id="IPR036404">
    <property type="entry name" value="Jacalin-like_lectin_dom_sf"/>
</dbReference>
<dbReference type="RefSeq" id="XP_069230677.1">
    <property type="nucleotide sequence ID" value="XM_069372401.1"/>
</dbReference>
<dbReference type="CDD" id="cd09615">
    <property type="entry name" value="Jacalin_EEP"/>
    <property type="match status" value="1"/>
</dbReference>
<comment type="caution">
    <text evidence="3">The sequence shown here is derived from an EMBL/GenBank/DDBJ whole genome shotgun (WGS) entry which is preliminary data.</text>
</comment>
<dbReference type="Proteomes" id="UP000803884">
    <property type="component" value="Unassembled WGS sequence"/>
</dbReference>
<reference evidence="3 4" key="1">
    <citation type="journal article" date="2020" name="Microbiol. Resour. Announc.">
        <title>Draft Genome Sequence of a Cladosporium Species Isolated from the Mesophotic Ascidian Didemnum maculosum.</title>
        <authorList>
            <person name="Gioti A."/>
            <person name="Siaperas R."/>
            <person name="Nikolaivits E."/>
            <person name="Le Goff G."/>
            <person name="Ouazzani J."/>
            <person name="Kotoulas G."/>
            <person name="Topakas E."/>
        </authorList>
    </citation>
    <scope>NUCLEOTIDE SEQUENCE [LARGE SCALE GENOMIC DNA]</scope>
    <source>
        <strain evidence="3 4">TM138-S3</strain>
    </source>
</reference>
<dbReference type="PANTHER" id="PTHR16320">
    <property type="entry name" value="SPHINGOMYELINASE FAMILY MEMBER"/>
    <property type="match status" value="1"/>
</dbReference>
<accession>A0AB34KUU2</accession>
<dbReference type="GeneID" id="96005239"/>
<dbReference type="SMART" id="SM00915">
    <property type="entry name" value="Jacalin"/>
    <property type="match status" value="1"/>
</dbReference>
<evidence type="ECO:0000313" key="4">
    <source>
        <dbReference type="Proteomes" id="UP000803884"/>
    </source>
</evidence>
<evidence type="ECO:0000259" key="2">
    <source>
        <dbReference type="SMART" id="SM00915"/>
    </source>
</evidence>
<feature type="domain" description="Jacalin-type lectin" evidence="2">
    <location>
        <begin position="314"/>
        <end position="442"/>
    </location>
</feature>
<dbReference type="SUPFAM" id="SSF56219">
    <property type="entry name" value="DNase I-like"/>
    <property type="match status" value="1"/>
</dbReference>
<sequence length="444" mass="48170">MKASIFLVALAAELAHGAATNGKFTALSYNVAGLPQILQSNDVPGDKTDNSKQIGQYFAKYGYDIIHMQEDFNYHAAIYETDNHQFRSVTSGGVPFGSGLNSISTKNWINYTRVKWNTCSNASGADCLTPKGFTFMRWNPSEGVYIDVYNLHADAGDEDEDHVARNSNLQQVADYIDAWSKGNAVIVMGDTNCRYTRSADTVLRTGFQTQNGLTDPWIQLQRNGVYPTAGSDALLCDNPAKSNDCEIVDKLLFRGSRILTLAASDFKYDGNNFLNTNPDHKGAVLSDHNPILTTMSWSVSPSYRQSAFSGGPHGTWFNSLPSLPASPKASIITFRGAERLDSVSVQLSSGEKFTYGGTGGTAASLTLASGENWTKTVLCTGQKNSHTRNFYIQATTSSGRTLQAGTRTSDCTTYTADAGFAVVGFMGQEGDEIDQLALIYAPIR</sequence>
<evidence type="ECO:0000313" key="3">
    <source>
        <dbReference type="EMBL" id="KAL1587572.1"/>
    </source>
</evidence>
<dbReference type="GO" id="GO:0005737">
    <property type="term" value="C:cytoplasm"/>
    <property type="evidence" value="ECO:0007669"/>
    <property type="project" value="TreeGrafter"/>
</dbReference>
<dbReference type="SUPFAM" id="SSF51101">
    <property type="entry name" value="Mannose-binding lectins"/>
    <property type="match status" value="1"/>
</dbReference>
<evidence type="ECO:0000256" key="1">
    <source>
        <dbReference type="SAM" id="SignalP"/>
    </source>
</evidence>
<dbReference type="AlphaFoldDB" id="A0AB34KUU2"/>
<dbReference type="InterPro" id="IPR001229">
    <property type="entry name" value="Jacalin-like_lectin_dom"/>
</dbReference>
<dbReference type="InterPro" id="IPR038772">
    <property type="entry name" value="Sph/SMPD2-like"/>
</dbReference>
<dbReference type="Gene3D" id="2.100.10.30">
    <property type="entry name" value="Jacalin-like lectin domain"/>
    <property type="match status" value="1"/>
</dbReference>
<feature type="signal peptide" evidence="1">
    <location>
        <begin position="1"/>
        <end position="17"/>
    </location>
</feature>